<keyword evidence="4" id="KW-1185">Reference proteome</keyword>
<dbReference type="InterPro" id="IPR049349">
    <property type="entry name" value="DUF2264_N"/>
</dbReference>
<dbReference type="PIRSF" id="PIRSF014753">
    <property type="entry name" value="UCP014753"/>
    <property type="match status" value="1"/>
</dbReference>
<evidence type="ECO:0000259" key="1">
    <source>
        <dbReference type="Pfam" id="PF10022"/>
    </source>
</evidence>
<dbReference type="InterPro" id="IPR016624">
    <property type="entry name" value="UCP014753"/>
</dbReference>
<evidence type="ECO:0000313" key="4">
    <source>
        <dbReference type="Proteomes" id="UP001519345"/>
    </source>
</evidence>
<comment type="caution">
    <text evidence="3">The sequence shown here is derived from an EMBL/GenBank/DDBJ whole genome shotgun (WGS) entry which is preliminary data.</text>
</comment>
<dbReference type="RefSeq" id="WP_209462453.1">
    <property type="nucleotide sequence ID" value="NZ_CP110224.1"/>
</dbReference>
<evidence type="ECO:0000259" key="2">
    <source>
        <dbReference type="Pfam" id="PF20938"/>
    </source>
</evidence>
<reference evidence="3 4" key="1">
    <citation type="submission" date="2021-03" db="EMBL/GenBank/DDBJ databases">
        <title>Genomic Encyclopedia of Type Strains, Phase IV (KMG-IV): sequencing the most valuable type-strain genomes for metagenomic binning, comparative biology and taxonomic classification.</title>
        <authorList>
            <person name="Goeker M."/>
        </authorList>
    </citation>
    <scope>NUCLEOTIDE SEQUENCE [LARGE SCALE GENOMIC DNA]</scope>
    <source>
        <strain evidence="3 4">DSM 25609</strain>
    </source>
</reference>
<dbReference type="PANTHER" id="PTHR35339">
    <property type="entry name" value="LINALOOL DEHYDRATASE_ISOMERASE DOMAIN-CONTAINING PROTEIN"/>
    <property type="match status" value="1"/>
</dbReference>
<dbReference type="Proteomes" id="UP001519345">
    <property type="component" value="Unassembled WGS sequence"/>
</dbReference>
<dbReference type="Pfam" id="PF20938">
    <property type="entry name" value="DUF2264_C"/>
    <property type="match status" value="1"/>
</dbReference>
<feature type="domain" description="DUF2264" evidence="2">
    <location>
        <begin position="369"/>
        <end position="585"/>
    </location>
</feature>
<organism evidence="3 4">
    <name type="scientific">Virgibacillus natechei</name>
    <dbReference type="NCBI Taxonomy" id="1216297"/>
    <lineage>
        <taxon>Bacteria</taxon>
        <taxon>Bacillati</taxon>
        <taxon>Bacillota</taxon>
        <taxon>Bacilli</taxon>
        <taxon>Bacillales</taxon>
        <taxon>Bacillaceae</taxon>
        <taxon>Virgibacillus</taxon>
    </lineage>
</organism>
<evidence type="ECO:0000313" key="3">
    <source>
        <dbReference type="EMBL" id="MBP1969253.1"/>
    </source>
</evidence>
<protein>
    <recommendedName>
        <fullName evidence="5">DUF2264 domain-containing protein</fullName>
    </recommendedName>
</protein>
<accession>A0ABS4IE89</accession>
<evidence type="ECO:0008006" key="5">
    <source>
        <dbReference type="Google" id="ProtNLM"/>
    </source>
</evidence>
<sequence>MRTADLPIKNNKLQTKRDVEQALKQIGDPVRPFYSKGFAKLHIGNTSASFPDSVAEMEGFSRLLWGLVPLLAGGEDYDLWDLHLEGIKNGTNPLHEEYWGEINDYDQRIVEMAAFGVALALIPDKIWDPLSKEEKDNLTTWLQQVNDHPVHDCNWLFFRVLVNLGLKKIGESYDAQRMEKDLDRIEQFYLGDGWYADGVNAHVDYYIPFAIHYYSLFYAKLMKDDDPERAKRYKDRASMFADQFVYWFAKDGSAIPYGRSLTYRFAQSAFWSAMVFAEVEGSFSYGVMKGLILNNLRWWFQQPIFKRDGSLTVGYRYPNLIMGEGYNSSGSPYWALKTFLILALTKEHPFWQSEELPLPPLHEKSVQHSPHLVLYRQEEKNHVVAFNSGHLSTNNHAHTSAKYEKFAYSNFFGFSVPRAEWGLEQGAFDSMLALSEGDNIYRVKRKSEETKIEGSIIHSKWMPWFDVEVNTWIIPGSPWHIRIHRIVTERYLDTAEGGFALGLENEYFENQAIDKVQNEMNTLARFPWGVSGIRSIYGNGKPKLIYPNSNTNLIHSRTVIPTVTNEINQGVHWLVSAVFGEPGLDTGKWNTPPKVEIVNDKIIVHSENGEHIRFQKDMKAVIK</sequence>
<dbReference type="EMBL" id="JAGGKX010000005">
    <property type="protein sequence ID" value="MBP1969253.1"/>
    <property type="molecule type" value="Genomic_DNA"/>
</dbReference>
<dbReference type="Pfam" id="PF10022">
    <property type="entry name" value="DUF2264"/>
    <property type="match status" value="1"/>
</dbReference>
<gene>
    <name evidence="3" type="ORF">J2Z83_001357</name>
</gene>
<dbReference type="PANTHER" id="PTHR35339:SF4">
    <property type="entry name" value="LINALOOL DEHYDRATASE_ISOMERASE DOMAIN-CONTAINING PROTEIN"/>
    <property type="match status" value="1"/>
</dbReference>
<name>A0ABS4IE89_9BACI</name>
<dbReference type="InterPro" id="IPR049237">
    <property type="entry name" value="DUF2264_C"/>
</dbReference>
<proteinExistence type="predicted"/>
<feature type="domain" description="DUF2264" evidence="1">
    <location>
        <begin position="15"/>
        <end position="357"/>
    </location>
</feature>